<keyword evidence="1" id="KW-0175">Coiled coil</keyword>
<sequence>MRKVSILEKAKAKAEAELKDAKEKLKDVEAENVALRNEVEELSDVVEQLAEKIMEVNAQYKVMDDSHMTLSEIVGDLHTSTSNENKVLRKEVEALRANKVIKDEQLNMLYTVIENKLGINVQAVYDEIGIQRVEARRIEREKSHVEEAAEKRKGLVIDMEEILGLTSQPEPSQADEVNTSNVEASNVNDVEMKEAEVEVEANVEVNLDIILIEEVKDVIQSIFLALNKLRLSVVD</sequence>
<reference evidence="2" key="2">
    <citation type="submission" date="2020-06" db="EMBL/GenBank/DDBJ databases">
        <title>Helianthus annuus Genome sequencing and assembly Release 2.</title>
        <authorList>
            <person name="Gouzy J."/>
            <person name="Langlade N."/>
            <person name="Munos S."/>
        </authorList>
    </citation>
    <scope>NUCLEOTIDE SEQUENCE</scope>
    <source>
        <tissue evidence="2">Leaves</tissue>
    </source>
</reference>
<organism evidence="2 3">
    <name type="scientific">Helianthus annuus</name>
    <name type="common">Common sunflower</name>
    <dbReference type="NCBI Taxonomy" id="4232"/>
    <lineage>
        <taxon>Eukaryota</taxon>
        <taxon>Viridiplantae</taxon>
        <taxon>Streptophyta</taxon>
        <taxon>Embryophyta</taxon>
        <taxon>Tracheophyta</taxon>
        <taxon>Spermatophyta</taxon>
        <taxon>Magnoliopsida</taxon>
        <taxon>eudicotyledons</taxon>
        <taxon>Gunneridae</taxon>
        <taxon>Pentapetalae</taxon>
        <taxon>asterids</taxon>
        <taxon>campanulids</taxon>
        <taxon>Asterales</taxon>
        <taxon>Asteraceae</taxon>
        <taxon>Asteroideae</taxon>
        <taxon>Heliantheae alliance</taxon>
        <taxon>Heliantheae</taxon>
        <taxon>Helianthus</taxon>
    </lineage>
</organism>
<keyword evidence="3" id="KW-1185">Reference proteome</keyword>
<dbReference type="AlphaFoldDB" id="A0A9K3E8S6"/>
<evidence type="ECO:0000313" key="3">
    <source>
        <dbReference type="Proteomes" id="UP000215914"/>
    </source>
</evidence>
<gene>
    <name evidence="2" type="ORF">HanXRQr2_Chr14g0637581</name>
</gene>
<feature type="coiled-coil region" evidence="1">
    <location>
        <begin position="4"/>
        <end position="98"/>
    </location>
</feature>
<dbReference type="EMBL" id="MNCJ02000329">
    <property type="protein sequence ID" value="KAF5768539.1"/>
    <property type="molecule type" value="Genomic_DNA"/>
</dbReference>
<dbReference type="Proteomes" id="UP000215914">
    <property type="component" value="Unassembled WGS sequence"/>
</dbReference>
<protein>
    <submittedName>
        <fullName evidence="2">Uncharacterized protein</fullName>
    </submittedName>
</protein>
<accession>A0A9K3E8S6</accession>
<comment type="caution">
    <text evidence="2">The sequence shown here is derived from an EMBL/GenBank/DDBJ whole genome shotgun (WGS) entry which is preliminary data.</text>
</comment>
<reference evidence="2" key="1">
    <citation type="journal article" date="2017" name="Nature">
        <title>The sunflower genome provides insights into oil metabolism, flowering and Asterid evolution.</title>
        <authorList>
            <person name="Badouin H."/>
            <person name="Gouzy J."/>
            <person name="Grassa C.J."/>
            <person name="Murat F."/>
            <person name="Staton S.E."/>
            <person name="Cottret L."/>
            <person name="Lelandais-Briere C."/>
            <person name="Owens G.L."/>
            <person name="Carrere S."/>
            <person name="Mayjonade B."/>
            <person name="Legrand L."/>
            <person name="Gill N."/>
            <person name="Kane N.C."/>
            <person name="Bowers J.E."/>
            <person name="Hubner S."/>
            <person name="Bellec A."/>
            <person name="Berard A."/>
            <person name="Berges H."/>
            <person name="Blanchet N."/>
            <person name="Boniface M.C."/>
            <person name="Brunel D."/>
            <person name="Catrice O."/>
            <person name="Chaidir N."/>
            <person name="Claudel C."/>
            <person name="Donnadieu C."/>
            <person name="Faraut T."/>
            <person name="Fievet G."/>
            <person name="Helmstetter N."/>
            <person name="King M."/>
            <person name="Knapp S.J."/>
            <person name="Lai Z."/>
            <person name="Le Paslier M.C."/>
            <person name="Lippi Y."/>
            <person name="Lorenzon L."/>
            <person name="Mandel J.R."/>
            <person name="Marage G."/>
            <person name="Marchand G."/>
            <person name="Marquand E."/>
            <person name="Bret-Mestries E."/>
            <person name="Morien E."/>
            <person name="Nambeesan S."/>
            <person name="Nguyen T."/>
            <person name="Pegot-Espagnet P."/>
            <person name="Pouilly N."/>
            <person name="Raftis F."/>
            <person name="Sallet E."/>
            <person name="Schiex T."/>
            <person name="Thomas J."/>
            <person name="Vandecasteele C."/>
            <person name="Vares D."/>
            <person name="Vear F."/>
            <person name="Vautrin S."/>
            <person name="Crespi M."/>
            <person name="Mangin B."/>
            <person name="Burke J.M."/>
            <person name="Salse J."/>
            <person name="Munos S."/>
            <person name="Vincourt P."/>
            <person name="Rieseberg L.H."/>
            <person name="Langlade N.B."/>
        </authorList>
    </citation>
    <scope>NUCLEOTIDE SEQUENCE</scope>
    <source>
        <tissue evidence="2">Leaves</tissue>
    </source>
</reference>
<name>A0A9K3E8S6_HELAN</name>
<evidence type="ECO:0000256" key="1">
    <source>
        <dbReference type="SAM" id="Coils"/>
    </source>
</evidence>
<proteinExistence type="predicted"/>
<dbReference type="Gramene" id="mRNA:HanXRQr2_Chr14g0637581">
    <property type="protein sequence ID" value="CDS:HanXRQr2_Chr14g0637581.1"/>
    <property type="gene ID" value="HanXRQr2_Chr14g0637581"/>
</dbReference>
<evidence type="ECO:0000313" key="2">
    <source>
        <dbReference type="EMBL" id="KAF5768539.1"/>
    </source>
</evidence>